<dbReference type="Pfam" id="PF01292">
    <property type="entry name" value="Ni_hydr_CYTB"/>
    <property type="match status" value="1"/>
</dbReference>
<evidence type="ECO:0000256" key="8">
    <source>
        <dbReference type="ARBA" id="ARBA00022982"/>
    </source>
</evidence>
<feature type="domain" description="Cytochrome b561 bacterial/Ni-hydrogenase" evidence="14">
    <location>
        <begin position="10"/>
        <end position="182"/>
    </location>
</feature>
<evidence type="ECO:0000256" key="4">
    <source>
        <dbReference type="ARBA" id="ARBA00022475"/>
    </source>
</evidence>
<keyword evidence="11 13" id="KW-0472">Membrane</keyword>
<dbReference type="PANTHER" id="PTHR30529">
    <property type="entry name" value="CYTOCHROME B561"/>
    <property type="match status" value="1"/>
</dbReference>
<evidence type="ECO:0000256" key="13">
    <source>
        <dbReference type="SAM" id="Phobius"/>
    </source>
</evidence>
<comment type="similarity">
    <text evidence="12">Belongs to the cytochrome b561 family.</text>
</comment>
<evidence type="ECO:0000256" key="10">
    <source>
        <dbReference type="ARBA" id="ARBA00023004"/>
    </source>
</evidence>
<organism evidence="15 16">
    <name type="scientific">Thioflexithrix psekupsensis</name>
    <dbReference type="NCBI Taxonomy" id="1570016"/>
    <lineage>
        <taxon>Bacteria</taxon>
        <taxon>Pseudomonadati</taxon>
        <taxon>Pseudomonadota</taxon>
        <taxon>Gammaproteobacteria</taxon>
        <taxon>Thiotrichales</taxon>
        <taxon>Thioflexithrix</taxon>
    </lineage>
</organism>
<keyword evidence="3" id="KW-0813">Transport</keyword>
<evidence type="ECO:0000256" key="11">
    <source>
        <dbReference type="ARBA" id="ARBA00023136"/>
    </source>
</evidence>
<feature type="transmembrane region" description="Helical" evidence="13">
    <location>
        <begin position="12"/>
        <end position="39"/>
    </location>
</feature>
<dbReference type="GO" id="GO:0022904">
    <property type="term" value="P:respiratory electron transport chain"/>
    <property type="evidence" value="ECO:0007669"/>
    <property type="project" value="InterPro"/>
</dbReference>
<keyword evidence="7" id="KW-0479">Metal-binding</keyword>
<evidence type="ECO:0000256" key="6">
    <source>
        <dbReference type="ARBA" id="ARBA00022692"/>
    </source>
</evidence>
<evidence type="ECO:0000256" key="7">
    <source>
        <dbReference type="ARBA" id="ARBA00022723"/>
    </source>
</evidence>
<dbReference type="GO" id="GO:0020037">
    <property type="term" value="F:heme binding"/>
    <property type="evidence" value="ECO:0007669"/>
    <property type="project" value="TreeGrafter"/>
</dbReference>
<dbReference type="SUPFAM" id="SSF81342">
    <property type="entry name" value="Transmembrane di-heme cytochromes"/>
    <property type="match status" value="1"/>
</dbReference>
<dbReference type="InterPro" id="IPR016174">
    <property type="entry name" value="Di-haem_cyt_TM"/>
</dbReference>
<evidence type="ECO:0000259" key="14">
    <source>
        <dbReference type="Pfam" id="PF01292"/>
    </source>
</evidence>
<dbReference type="PANTHER" id="PTHR30529:SF1">
    <property type="entry name" value="CYTOCHROME B561 HOMOLOG 2"/>
    <property type="match status" value="1"/>
</dbReference>
<dbReference type="InterPro" id="IPR011577">
    <property type="entry name" value="Cyt_b561_bac/Ni-Hgenase"/>
</dbReference>
<evidence type="ECO:0000256" key="12">
    <source>
        <dbReference type="ARBA" id="ARBA00037975"/>
    </source>
</evidence>
<comment type="subcellular location">
    <subcellularLocation>
        <location evidence="2">Cell membrane</location>
        <topology evidence="2">Multi-pass membrane protein</topology>
    </subcellularLocation>
</comment>
<keyword evidence="6 13" id="KW-0812">Transmembrane</keyword>
<dbReference type="RefSeq" id="WP_086488743.1">
    <property type="nucleotide sequence ID" value="NZ_MSLT01000018.1"/>
</dbReference>
<evidence type="ECO:0000256" key="9">
    <source>
        <dbReference type="ARBA" id="ARBA00022989"/>
    </source>
</evidence>
<keyword evidence="9 13" id="KW-1133">Transmembrane helix</keyword>
<dbReference type="OrthoDB" id="8589936at2"/>
<keyword evidence="8" id="KW-0249">Electron transport</keyword>
<feature type="transmembrane region" description="Helical" evidence="13">
    <location>
        <begin position="141"/>
        <end position="163"/>
    </location>
</feature>
<dbReference type="Gene3D" id="1.20.950.20">
    <property type="entry name" value="Transmembrane di-heme cytochromes, Chain C"/>
    <property type="match status" value="1"/>
</dbReference>
<evidence type="ECO:0000256" key="5">
    <source>
        <dbReference type="ARBA" id="ARBA00022617"/>
    </source>
</evidence>
<comment type="cofactor">
    <cofactor evidence="1">
        <name>heme b</name>
        <dbReference type="ChEBI" id="CHEBI:60344"/>
    </cofactor>
</comment>
<dbReference type="GO" id="GO:0046872">
    <property type="term" value="F:metal ion binding"/>
    <property type="evidence" value="ECO:0007669"/>
    <property type="project" value="UniProtKB-KW"/>
</dbReference>
<keyword evidence="5" id="KW-0349">Heme</keyword>
<accession>A0A251X7C6</accession>
<dbReference type="EMBL" id="MSLT01000018">
    <property type="protein sequence ID" value="OUD13294.1"/>
    <property type="molecule type" value="Genomic_DNA"/>
</dbReference>
<evidence type="ECO:0000256" key="2">
    <source>
        <dbReference type="ARBA" id="ARBA00004651"/>
    </source>
</evidence>
<name>A0A251X7C6_9GAMM</name>
<dbReference type="GO" id="GO:0009055">
    <property type="term" value="F:electron transfer activity"/>
    <property type="evidence" value="ECO:0007669"/>
    <property type="project" value="InterPro"/>
</dbReference>
<feature type="transmembrane region" description="Helical" evidence="13">
    <location>
        <begin position="51"/>
        <end position="69"/>
    </location>
</feature>
<dbReference type="GO" id="GO:0005886">
    <property type="term" value="C:plasma membrane"/>
    <property type="evidence" value="ECO:0007669"/>
    <property type="project" value="UniProtKB-SubCell"/>
</dbReference>
<evidence type="ECO:0000256" key="3">
    <source>
        <dbReference type="ARBA" id="ARBA00022448"/>
    </source>
</evidence>
<evidence type="ECO:0000256" key="1">
    <source>
        <dbReference type="ARBA" id="ARBA00001970"/>
    </source>
</evidence>
<keyword evidence="16" id="KW-1185">Reference proteome</keyword>
<feature type="transmembrane region" description="Helical" evidence="13">
    <location>
        <begin position="89"/>
        <end position="110"/>
    </location>
</feature>
<evidence type="ECO:0000313" key="16">
    <source>
        <dbReference type="Proteomes" id="UP000194798"/>
    </source>
</evidence>
<reference evidence="15 16" key="1">
    <citation type="submission" date="2016-12" db="EMBL/GenBank/DDBJ databases">
        <title>Thioflexothrix psekupsii D3 genome sequencing and assembly.</title>
        <authorList>
            <person name="Fomenkov A."/>
            <person name="Vincze T."/>
            <person name="Grabovich M."/>
            <person name="Anton B.P."/>
            <person name="Dubinina G."/>
            <person name="Orlova M."/>
            <person name="Belousova E."/>
            <person name="Roberts R.J."/>
        </authorList>
    </citation>
    <scope>NUCLEOTIDE SEQUENCE [LARGE SCALE GENOMIC DNA]</scope>
    <source>
        <strain evidence="15">D3</strain>
    </source>
</reference>
<dbReference type="Proteomes" id="UP000194798">
    <property type="component" value="Unassembled WGS sequence"/>
</dbReference>
<evidence type="ECO:0000313" key="15">
    <source>
        <dbReference type="EMBL" id="OUD13294.1"/>
    </source>
</evidence>
<dbReference type="AlphaFoldDB" id="A0A251X7C6"/>
<gene>
    <name evidence="15" type="ORF">TPSD3_11735</name>
</gene>
<sequence length="189" mass="21899">MIPIRNTTQRYGQIAIFLHWSIVLLFAALIPLGLIMTAMEDSPEKWELYSLHKSLGMLVFVLIIIRIIWRWVNPTPLLPETLNRYERWLAHGVHLGLYAVMIIMPISGLLDSYGGGYKTNFFGLFDVFPRVAIARSKELELFALAIHIYGAYLFYLLFFLHIAGVIKHHFILKDNTLRRMLPISLKEKS</sequence>
<comment type="caution">
    <text evidence="15">The sequence shown here is derived from an EMBL/GenBank/DDBJ whole genome shotgun (WGS) entry which is preliminary data.</text>
</comment>
<keyword evidence="10" id="KW-0408">Iron</keyword>
<protein>
    <recommendedName>
        <fullName evidence="14">Cytochrome b561 bacterial/Ni-hydrogenase domain-containing protein</fullName>
    </recommendedName>
</protein>
<dbReference type="InterPro" id="IPR052168">
    <property type="entry name" value="Cytochrome_b561_oxidase"/>
</dbReference>
<proteinExistence type="inferred from homology"/>
<keyword evidence="4" id="KW-1003">Cell membrane</keyword>